<comment type="caution">
    <text evidence="1">The sequence shown here is derived from an EMBL/GenBank/DDBJ whole genome shotgun (WGS) entry which is preliminary data.</text>
</comment>
<accession>A0ABQ1B0N0</accession>
<name>A0ABQ1B0N0_9EURO</name>
<evidence type="ECO:0000313" key="2">
    <source>
        <dbReference type="Proteomes" id="UP000465266"/>
    </source>
</evidence>
<proteinExistence type="predicted"/>
<evidence type="ECO:0000313" key="1">
    <source>
        <dbReference type="EMBL" id="GFF91570.1"/>
    </source>
</evidence>
<gene>
    <name evidence="1" type="ORF">IFM53868_06552</name>
</gene>
<protein>
    <submittedName>
        <fullName evidence="1">Uncharacterized protein</fullName>
    </submittedName>
</protein>
<organism evidence="1 2">
    <name type="scientific">Aspergillus udagawae</name>
    <dbReference type="NCBI Taxonomy" id="91492"/>
    <lineage>
        <taxon>Eukaryota</taxon>
        <taxon>Fungi</taxon>
        <taxon>Dikarya</taxon>
        <taxon>Ascomycota</taxon>
        <taxon>Pezizomycotina</taxon>
        <taxon>Eurotiomycetes</taxon>
        <taxon>Eurotiomycetidae</taxon>
        <taxon>Eurotiales</taxon>
        <taxon>Aspergillaceae</taxon>
        <taxon>Aspergillus</taxon>
        <taxon>Aspergillus subgen. Fumigati</taxon>
    </lineage>
</organism>
<reference evidence="1 2" key="1">
    <citation type="submission" date="2020-01" db="EMBL/GenBank/DDBJ databases">
        <title>Draft genome sequence of Aspergillus udagawae IFM 53868.</title>
        <authorList>
            <person name="Takahashi H."/>
            <person name="Yaguchi T."/>
        </authorList>
    </citation>
    <scope>NUCLEOTIDE SEQUENCE [LARGE SCALE GENOMIC DNA]</scope>
    <source>
        <strain evidence="1 2">IFM 53868</strain>
    </source>
</reference>
<sequence>MDTEIPEKVPNMLRTPSTEAVEILRTRRFPFDAIAYIFGLQMVTGADDKKIRAPYTIWHGDEEDARVSIVIFQTEQGGYAEERTCCLAYMGEIHRARKAIHQDACIYGIATDGLNCDFIRIDNESKFSFRFNNYTMALDQVYTILRTMVRHAMHLASQRAAASTTEKLPSSIRFYDPYKKLPPEVDIATDTDTILTLSLSLSE</sequence>
<keyword evidence="2" id="KW-1185">Reference proteome</keyword>
<dbReference type="EMBL" id="BLKG01000075">
    <property type="protein sequence ID" value="GFF91570.1"/>
    <property type="molecule type" value="Genomic_DNA"/>
</dbReference>
<dbReference type="Proteomes" id="UP000465266">
    <property type="component" value="Unassembled WGS sequence"/>
</dbReference>